<keyword evidence="3 6" id="KW-0812">Transmembrane</keyword>
<dbReference type="AlphaFoldDB" id="A0A6P7T0N2"/>
<comment type="subcellular location">
    <subcellularLocation>
        <location evidence="1">Membrane</location>
        <topology evidence="1">Multi-pass membrane protein</topology>
    </subcellularLocation>
</comment>
<feature type="transmembrane region" description="Helical" evidence="6">
    <location>
        <begin position="229"/>
        <end position="249"/>
    </location>
</feature>
<dbReference type="PANTHER" id="PTHR12570">
    <property type="match status" value="1"/>
</dbReference>
<organism evidence="7 8">
    <name type="scientific">Octopus sinensis</name>
    <name type="common">East Asian common octopus</name>
    <dbReference type="NCBI Taxonomy" id="2607531"/>
    <lineage>
        <taxon>Eukaryota</taxon>
        <taxon>Metazoa</taxon>
        <taxon>Spiralia</taxon>
        <taxon>Lophotrochozoa</taxon>
        <taxon>Mollusca</taxon>
        <taxon>Cephalopoda</taxon>
        <taxon>Coleoidea</taxon>
        <taxon>Octopodiformes</taxon>
        <taxon>Octopoda</taxon>
        <taxon>Incirrata</taxon>
        <taxon>Octopodidae</taxon>
        <taxon>Octopus</taxon>
    </lineage>
</organism>
<evidence type="ECO:0000313" key="7">
    <source>
        <dbReference type="Proteomes" id="UP000515154"/>
    </source>
</evidence>
<keyword evidence="7" id="KW-1185">Reference proteome</keyword>
<evidence type="ECO:0000256" key="6">
    <source>
        <dbReference type="SAM" id="Phobius"/>
    </source>
</evidence>
<dbReference type="Proteomes" id="UP000515154">
    <property type="component" value="Linkage group LG13"/>
</dbReference>
<name>A0A6P7T0N2_9MOLL</name>
<feature type="transmembrane region" description="Helical" evidence="6">
    <location>
        <begin position="163"/>
        <end position="182"/>
    </location>
</feature>
<dbReference type="Pfam" id="PF05653">
    <property type="entry name" value="Mg_trans_NIPA"/>
    <property type="match status" value="1"/>
</dbReference>
<feature type="transmembrane region" description="Helical" evidence="6">
    <location>
        <begin position="292"/>
        <end position="314"/>
    </location>
</feature>
<gene>
    <name evidence="8" type="primary">LOC115218513</name>
</gene>
<dbReference type="InterPro" id="IPR008521">
    <property type="entry name" value="Mg_trans_NIPA"/>
</dbReference>
<dbReference type="PANTHER" id="PTHR12570:SF92">
    <property type="entry name" value="SPICHTHYIN, ISOFORM B"/>
    <property type="match status" value="1"/>
</dbReference>
<evidence type="ECO:0000256" key="1">
    <source>
        <dbReference type="ARBA" id="ARBA00004141"/>
    </source>
</evidence>
<dbReference type="RefSeq" id="XP_029644234.2">
    <property type="nucleotide sequence ID" value="XM_029788374.2"/>
</dbReference>
<evidence type="ECO:0000313" key="8">
    <source>
        <dbReference type="RefSeq" id="XP_029644234.2"/>
    </source>
</evidence>
<feature type="transmembrane region" description="Helical" evidence="6">
    <location>
        <begin position="326"/>
        <end position="346"/>
    </location>
</feature>
<feature type="transmembrane region" description="Helical" evidence="6">
    <location>
        <begin position="256"/>
        <end position="280"/>
    </location>
</feature>
<protein>
    <submittedName>
        <fullName evidence="8">Magnesium transporter NIPA2 isoform X1</fullName>
    </submittedName>
</protein>
<dbReference type="KEGG" id="osn:115218513"/>
<dbReference type="InterPro" id="IPR037185">
    <property type="entry name" value="EmrE-like"/>
</dbReference>
<evidence type="ECO:0000256" key="3">
    <source>
        <dbReference type="ARBA" id="ARBA00022692"/>
    </source>
</evidence>
<dbReference type="GO" id="GO:0016020">
    <property type="term" value="C:membrane"/>
    <property type="evidence" value="ECO:0007669"/>
    <property type="project" value="UniProtKB-SubCell"/>
</dbReference>
<evidence type="ECO:0000256" key="2">
    <source>
        <dbReference type="ARBA" id="ARBA00007230"/>
    </source>
</evidence>
<reference evidence="8" key="1">
    <citation type="submission" date="2025-08" db="UniProtKB">
        <authorList>
            <consortium name="RefSeq"/>
        </authorList>
    </citation>
    <scope>IDENTIFICATION</scope>
</reference>
<dbReference type="GO" id="GO:0015095">
    <property type="term" value="F:magnesium ion transmembrane transporter activity"/>
    <property type="evidence" value="ECO:0007669"/>
    <property type="project" value="InterPro"/>
</dbReference>
<evidence type="ECO:0000256" key="4">
    <source>
        <dbReference type="ARBA" id="ARBA00022989"/>
    </source>
</evidence>
<sequence>MDVYLFIPTHLWPYCISSIMVLPGTVVTAKLSSHLKVHNTKRPSLTNVSKPDPSHNPNQTHPLQHSSIVAMVTQIGHSLAGGNDASLRDFYIGLTLAISSSLFIGSSFIFKKLGLLRLATHARAGQGGYGYLREWLWWAGMTLMSLGEIANFAAYAFAPATLVTPLGALSVLVSALLASRVLKEHLNLLGKIGCTLAILGSTIMVIHSPKEQEVASMEELEEKLRQPVFLIYATLVAFTTTILIIYYVPQYGNKNVFLYIGICSLLGTFTVMGCKGLGVAMKQTASGEMNILLNWLSWLLVIVVATCIVLQLNYLNRSLDTFNTAVVTPIYYVLFTSSVMVASLILFKEWVNMDLLDIIGNMCGFMTIIAGIFLLNAFKDMNISLSNLPSSKKVDYNPALNHLNNDTKLISIKHDDCQNLLLSHSSDINYNY</sequence>
<accession>A0A6P7T0N2</accession>
<keyword evidence="4 6" id="KW-1133">Transmembrane helix</keyword>
<feature type="transmembrane region" description="Helical" evidence="6">
    <location>
        <begin position="189"/>
        <end position="209"/>
    </location>
</feature>
<comment type="similarity">
    <text evidence="2">Belongs to the NIPA family.</text>
</comment>
<proteinExistence type="inferred from homology"/>
<evidence type="ECO:0000256" key="5">
    <source>
        <dbReference type="ARBA" id="ARBA00023136"/>
    </source>
</evidence>
<feature type="transmembrane region" description="Helical" evidence="6">
    <location>
        <begin position="358"/>
        <end position="378"/>
    </location>
</feature>
<feature type="transmembrane region" description="Helical" evidence="6">
    <location>
        <begin position="90"/>
        <end position="110"/>
    </location>
</feature>
<dbReference type="SUPFAM" id="SSF103481">
    <property type="entry name" value="Multidrug resistance efflux transporter EmrE"/>
    <property type="match status" value="1"/>
</dbReference>
<keyword evidence="5 6" id="KW-0472">Membrane</keyword>